<feature type="compositionally biased region" description="Pro residues" evidence="1">
    <location>
        <begin position="56"/>
        <end position="67"/>
    </location>
</feature>
<evidence type="ECO:0000256" key="1">
    <source>
        <dbReference type="SAM" id="MobiDB-lite"/>
    </source>
</evidence>
<dbReference type="EMBL" id="BAAALF010000847">
    <property type="protein sequence ID" value="GAA1080221.1"/>
    <property type="molecule type" value="Genomic_DNA"/>
</dbReference>
<feature type="region of interest" description="Disordered" evidence="1">
    <location>
        <begin position="1"/>
        <end position="67"/>
    </location>
</feature>
<gene>
    <name evidence="2" type="ORF">GCM10009665_80220</name>
</gene>
<feature type="compositionally biased region" description="Polar residues" evidence="1">
    <location>
        <begin position="32"/>
        <end position="41"/>
    </location>
</feature>
<proteinExistence type="predicted"/>
<protein>
    <submittedName>
        <fullName evidence="2">Uncharacterized protein</fullName>
    </submittedName>
</protein>
<dbReference type="Proteomes" id="UP001500037">
    <property type="component" value="Unassembled WGS sequence"/>
</dbReference>
<evidence type="ECO:0000313" key="3">
    <source>
        <dbReference type="Proteomes" id="UP001500037"/>
    </source>
</evidence>
<sequence>MNSGTDPGHVDGSHAPPPYAGIPAGRPRESSLGITEGTSYAGTGHWRRLRRMAIPDPAPGAVPETGP</sequence>
<evidence type="ECO:0000313" key="2">
    <source>
        <dbReference type="EMBL" id="GAA1080221.1"/>
    </source>
</evidence>
<accession>A0ABP4DYR4</accession>
<organism evidence="2 3">
    <name type="scientific">Kitasatospora nipponensis</name>
    <dbReference type="NCBI Taxonomy" id="258049"/>
    <lineage>
        <taxon>Bacteria</taxon>
        <taxon>Bacillati</taxon>
        <taxon>Actinomycetota</taxon>
        <taxon>Actinomycetes</taxon>
        <taxon>Kitasatosporales</taxon>
        <taxon>Streptomycetaceae</taxon>
        <taxon>Kitasatospora</taxon>
    </lineage>
</organism>
<keyword evidence="3" id="KW-1185">Reference proteome</keyword>
<name>A0ABP4DYR4_9ACTN</name>
<reference evidence="3" key="1">
    <citation type="journal article" date="2019" name="Int. J. Syst. Evol. Microbiol.">
        <title>The Global Catalogue of Microorganisms (GCM) 10K type strain sequencing project: providing services to taxonomists for standard genome sequencing and annotation.</title>
        <authorList>
            <consortium name="The Broad Institute Genomics Platform"/>
            <consortium name="The Broad Institute Genome Sequencing Center for Infectious Disease"/>
            <person name="Wu L."/>
            <person name="Ma J."/>
        </authorList>
    </citation>
    <scope>NUCLEOTIDE SEQUENCE [LARGE SCALE GENOMIC DNA]</scope>
    <source>
        <strain evidence="3">JCM 13004</strain>
    </source>
</reference>
<comment type="caution">
    <text evidence="2">The sequence shown here is derived from an EMBL/GenBank/DDBJ whole genome shotgun (WGS) entry which is preliminary data.</text>
</comment>